<dbReference type="GO" id="GO:0005829">
    <property type="term" value="C:cytosol"/>
    <property type="evidence" value="ECO:0007669"/>
    <property type="project" value="TreeGrafter"/>
</dbReference>
<dbReference type="GO" id="GO:0030267">
    <property type="term" value="F:glyoxylate reductase (NADPH) activity"/>
    <property type="evidence" value="ECO:0007669"/>
    <property type="project" value="TreeGrafter"/>
</dbReference>
<dbReference type="STRING" id="3476.A0A2P5ALR1"/>
<dbReference type="InterPro" id="IPR050223">
    <property type="entry name" value="D-isomer_2-hydroxyacid_DH"/>
</dbReference>
<accession>A0A2P5ALR1</accession>
<comment type="caution">
    <text evidence="3">The sequence shown here is derived from an EMBL/GenBank/DDBJ whole genome shotgun (WGS) entry which is preliminary data.</text>
</comment>
<dbReference type="PANTHER" id="PTHR10996">
    <property type="entry name" value="2-HYDROXYACID DEHYDROGENASE-RELATED"/>
    <property type="match status" value="1"/>
</dbReference>
<gene>
    <name evidence="3" type="ORF">PanWU01x14_320560</name>
</gene>
<organism evidence="3 4">
    <name type="scientific">Parasponia andersonii</name>
    <name type="common">Sponia andersonii</name>
    <dbReference type="NCBI Taxonomy" id="3476"/>
    <lineage>
        <taxon>Eukaryota</taxon>
        <taxon>Viridiplantae</taxon>
        <taxon>Streptophyta</taxon>
        <taxon>Embryophyta</taxon>
        <taxon>Tracheophyta</taxon>
        <taxon>Spermatophyta</taxon>
        <taxon>Magnoliopsida</taxon>
        <taxon>eudicotyledons</taxon>
        <taxon>Gunneridae</taxon>
        <taxon>Pentapetalae</taxon>
        <taxon>rosids</taxon>
        <taxon>fabids</taxon>
        <taxon>Rosales</taxon>
        <taxon>Cannabaceae</taxon>
        <taxon>Parasponia</taxon>
    </lineage>
</organism>
<evidence type="ECO:0000313" key="4">
    <source>
        <dbReference type="Proteomes" id="UP000237105"/>
    </source>
</evidence>
<evidence type="ECO:0000256" key="1">
    <source>
        <dbReference type="ARBA" id="ARBA00023002"/>
    </source>
</evidence>
<dbReference type="GO" id="GO:0016618">
    <property type="term" value="F:hydroxypyruvate reductase [NAD(P)H] activity"/>
    <property type="evidence" value="ECO:0007669"/>
    <property type="project" value="TreeGrafter"/>
</dbReference>
<dbReference type="Proteomes" id="UP000237105">
    <property type="component" value="Unassembled WGS sequence"/>
</dbReference>
<dbReference type="InterPro" id="IPR006139">
    <property type="entry name" value="D-isomer_2_OHA_DH_cat_dom"/>
</dbReference>
<dbReference type="Gene3D" id="3.40.50.720">
    <property type="entry name" value="NAD(P)-binding Rossmann-like Domain"/>
    <property type="match status" value="2"/>
</dbReference>
<reference evidence="4" key="1">
    <citation type="submission" date="2016-06" db="EMBL/GenBank/DDBJ databases">
        <title>Parallel loss of symbiosis genes in relatives of nitrogen-fixing non-legume Parasponia.</title>
        <authorList>
            <person name="Van Velzen R."/>
            <person name="Holmer R."/>
            <person name="Bu F."/>
            <person name="Rutten L."/>
            <person name="Van Zeijl A."/>
            <person name="Liu W."/>
            <person name="Santuari L."/>
            <person name="Cao Q."/>
            <person name="Sharma T."/>
            <person name="Shen D."/>
            <person name="Roswanjaya Y."/>
            <person name="Wardhani T."/>
            <person name="Kalhor M.S."/>
            <person name="Jansen J."/>
            <person name="Van den Hoogen J."/>
            <person name="Gungor B."/>
            <person name="Hartog M."/>
            <person name="Hontelez J."/>
            <person name="Verver J."/>
            <person name="Yang W.-C."/>
            <person name="Schijlen E."/>
            <person name="Repin R."/>
            <person name="Schilthuizen M."/>
            <person name="Schranz E."/>
            <person name="Heidstra R."/>
            <person name="Miyata K."/>
            <person name="Fedorova E."/>
            <person name="Kohlen W."/>
            <person name="Bisseling T."/>
            <person name="Smit S."/>
            <person name="Geurts R."/>
        </authorList>
    </citation>
    <scope>NUCLEOTIDE SEQUENCE [LARGE SCALE GENOMIC DNA]</scope>
    <source>
        <strain evidence="4">cv. WU1-14</strain>
    </source>
</reference>
<dbReference type="AlphaFoldDB" id="A0A2P5ALR1"/>
<dbReference type="EMBL" id="JXTB01000532">
    <property type="protein sequence ID" value="PON37391.1"/>
    <property type="molecule type" value="Genomic_DNA"/>
</dbReference>
<evidence type="ECO:0000313" key="3">
    <source>
        <dbReference type="EMBL" id="PON37391.1"/>
    </source>
</evidence>
<name>A0A2P5ALR1_PARAD</name>
<dbReference type="OrthoDB" id="298012at2759"/>
<dbReference type="SUPFAM" id="SSF52283">
    <property type="entry name" value="Formate/glycerate dehydrogenase catalytic domain-like"/>
    <property type="match status" value="1"/>
</dbReference>
<dbReference type="GO" id="GO:0051287">
    <property type="term" value="F:NAD binding"/>
    <property type="evidence" value="ECO:0007669"/>
    <property type="project" value="InterPro"/>
</dbReference>
<sequence length="168" mass="18481">MCISYLEKRRNLWITTSTHHVRRSIHPKISDPKSLRFGSPSGPVPRVVVSCAIGDDLDVSRLSGLHEIIRQLPSLGLVVPTSAGVNHIDVSECRRRGIVIADSRESLSKDVADMGVGLLIDVSRKISAADRYLRKGNWAAFGYFPLLNKLIIVAHQPAAIGTVKRQPQ</sequence>
<dbReference type="PANTHER" id="PTHR10996:SF179">
    <property type="entry name" value="D-ISOMER SPECIFIC 2-HYDROXYACID DEHYDROGENASE FAMILY PROTEIN-RELATED"/>
    <property type="match status" value="1"/>
</dbReference>
<evidence type="ECO:0000259" key="2">
    <source>
        <dbReference type="Pfam" id="PF00389"/>
    </source>
</evidence>
<feature type="domain" description="D-isomer specific 2-hydroxyacid dehydrogenase catalytic" evidence="2">
    <location>
        <begin position="67"/>
        <end position="115"/>
    </location>
</feature>
<protein>
    <submittedName>
        <fullName evidence="3">D-isomer specific 2-hydroxyacid dehydrogenase, catalytic domain containing protein</fullName>
    </submittedName>
</protein>
<keyword evidence="4" id="KW-1185">Reference proteome</keyword>
<dbReference type="Pfam" id="PF00389">
    <property type="entry name" value="2-Hacid_dh"/>
    <property type="match status" value="1"/>
</dbReference>
<keyword evidence="1" id="KW-0560">Oxidoreductase</keyword>
<proteinExistence type="predicted"/>